<dbReference type="AlphaFoldDB" id="A0A1E3GUE5"/>
<dbReference type="STRING" id="291169.A9E74_01097"/>
<dbReference type="PATRIC" id="fig|291169.3.peg.1104"/>
<gene>
    <name evidence="2" type="ORF">A9E74_01097</name>
</gene>
<accession>A0A1E3GUE5</accession>
<keyword evidence="1" id="KW-0732">Signal</keyword>
<protein>
    <submittedName>
        <fullName evidence="2">Uncharacterized protein</fullName>
    </submittedName>
</protein>
<sequence>MNKQFVIKLGSMAFALMAVPVQALTPVPVPTEPIYYEPPIVEITDEIRKHSCVEIDGAINQLHPYRYSYKPDFYADGSNKLATTLIAFDTIPIVKGWLGLAYLSYSSLVDEKEARRTQQIEQKIAMLQRVKAEKHCFE</sequence>
<dbReference type="Proteomes" id="UP000094379">
    <property type="component" value="Unassembled WGS sequence"/>
</dbReference>
<comment type="caution">
    <text evidence="2">The sequence shown here is derived from an EMBL/GenBank/DDBJ whole genome shotgun (WGS) entry which is preliminary data.</text>
</comment>
<evidence type="ECO:0000256" key="1">
    <source>
        <dbReference type="SAM" id="SignalP"/>
    </source>
</evidence>
<evidence type="ECO:0000313" key="2">
    <source>
        <dbReference type="EMBL" id="ODN67196.1"/>
    </source>
</evidence>
<reference evidence="2 3" key="1">
    <citation type="submission" date="2016-07" db="EMBL/GenBank/DDBJ databases">
        <title>Draft Genome Sequence of Methylophaga muralis Bur 1.</title>
        <authorList>
            <person name="Vasilenko O.V."/>
            <person name="Doronina N.V."/>
            <person name="Shmareva M.N."/>
            <person name="Tarlachkov S.V."/>
            <person name="Mustakhimov I."/>
            <person name="Trotsenko Y.A."/>
        </authorList>
    </citation>
    <scope>NUCLEOTIDE SEQUENCE [LARGE SCALE GENOMIC DNA]</scope>
    <source>
        <strain evidence="2 3">Bur 1</strain>
    </source>
</reference>
<keyword evidence="3" id="KW-1185">Reference proteome</keyword>
<proteinExistence type="predicted"/>
<dbReference type="EMBL" id="MCRI01000008">
    <property type="protein sequence ID" value="ODN67196.1"/>
    <property type="molecule type" value="Genomic_DNA"/>
</dbReference>
<organism evidence="2 3">
    <name type="scientific">Methylophaga muralis</name>
    <dbReference type="NCBI Taxonomy" id="291169"/>
    <lineage>
        <taxon>Bacteria</taxon>
        <taxon>Pseudomonadati</taxon>
        <taxon>Pseudomonadota</taxon>
        <taxon>Gammaproteobacteria</taxon>
        <taxon>Thiotrichales</taxon>
        <taxon>Piscirickettsiaceae</taxon>
        <taxon>Methylophaga</taxon>
    </lineage>
</organism>
<feature type="signal peptide" evidence="1">
    <location>
        <begin position="1"/>
        <end position="23"/>
    </location>
</feature>
<name>A0A1E3GUE5_9GAMM</name>
<dbReference type="RefSeq" id="WP_084002941.1">
    <property type="nucleotide sequence ID" value="NZ_MCRI01000008.1"/>
</dbReference>
<feature type="chain" id="PRO_5009128656" evidence="1">
    <location>
        <begin position="24"/>
        <end position="138"/>
    </location>
</feature>
<evidence type="ECO:0000313" key="3">
    <source>
        <dbReference type="Proteomes" id="UP000094379"/>
    </source>
</evidence>